<accession>A0A9Q3FGB7</accession>
<dbReference type="AlphaFoldDB" id="A0A9Q3FGB7"/>
<feature type="region of interest" description="Disordered" evidence="1">
    <location>
        <begin position="90"/>
        <end position="121"/>
    </location>
</feature>
<comment type="caution">
    <text evidence="2">The sequence shown here is derived from an EMBL/GenBank/DDBJ whole genome shotgun (WGS) entry which is preliminary data.</text>
</comment>
<keyword evidence="3" id="KW-1185">Reference proteome</keyword>
<evidence type="ECO:0000256" key="1">
    <source>
        <dbReference type="SAM" id="MobiDB-lite"/>
    </source>
</evidence>
<dbReference type="EMBL" id="AVOT02043199">
    <property type="protein sequence ID" value="MBW0538604.1"/>
    <property type="molecule type" value="Genomic_DNA"/>
</dbReference>
<feature type="compositionally biased region" description="Basic residues" evidence="1">
    <location>
        <begin position="108"/>
        <end position="121"/>
    </location>
</feature>
<organism evidence="2 3">
    <name type="scientific">Austropuccinia psidii MF-1</name>
    <dbReference type="NCBI Taxonomy" id="1389203"/>
    <lineage>
        <taxon>Eukaryota</taxon>
        <taxon>Fungi</taxon>
        <taxon>Dikarya</taxon>
        <taxon>Basidiomycota</taxon>
        <taxon>Pucciniomycotina</taxon>
        <taxon>Pucciniomycetes</taxon>
        <taxon>Pucciniales</taxon>
        <taxon>Sphaerophragmiaceae</taxon>
        <taxon>Austropuccinia</taxon>
    </lineage>
</organism>
<dbReference type="Proteomes" id="UP000765509">
    <property type="component" value="Unassembled WGS sequence"/>
</dbReference>
<sequence length="121" mass="13885">MPDSLRYWKGRWDNSHREPDLKIGDLGLGSSLNFKEFRGPKKMRDSFSGPSMIKALIVLNAVQLDLTGDLMKKTPSFPVNLIKYYSSSDKKLSPLKKQPPLEIPLQKKDKKQKRTRIPCKV</sequence>
<evidence type="ECO:0000313" key="3">
    <source>
        <dbReference type="Proteomes" id="UP000765509"/>
    </source>
</evidence>
<dbReference type="OrthoDB" id="3929326at2759"/>
<proteinExistence type="predicted"/>
<reference evidence="2" key="1">
    <citation type="submission" date="2021-03" db="EMBL/GenBank/DDBJ databases">
        <title>Draft genome sequence of rust myrtle Austropuccinia psidii MF-1, a brazilian biotype.</title>
        <authorList>
            <person name="Quecine M.C."/>
            <person name="Pachon D.M.R."/>
            <person name="Bonatelli M.L."/>
            <person name="Correr F.H."/>
            <person name="Franceschini L.M."/>
            <person name="Leite T.F."/>
            <person name="Margarido G.R.A."/>
            <person name="Almeida C.A."/>
            <person name="Ferrarezi J.A."/>
            <person name="Labate C.A."/>
        </authorList>
    </citation>
    <scope>NUCLEOTIDE SEQUENCE</scope>
    <source>
        <strain evidence="2">MF-1</strain>
    </source>
</reference>
<evidence type="ECO:0000313" key="2">
    <source>
        <dbReference type="EMBL" id="MBW0538604.1"/>
    </source>
</evidence>
<gene>
    <name evidence="2" type="ORF">O181_078319</name>
</gene>
<name>A0A9Q3FGB7_9BASI</name>
<protein>
    <submittedName>
        <fullName evidence="2">Uncharacterized protein</fullName>
    </submittedName>
</protein>